<evidence type="ECO:0000256" key="3">
    <source>
        <dbReference type="ARBA" id="ARBA00004286"/>
    </source>
</evidence>
<dbReference type="GO" id="GO:0030261">
    <property type="term" value="P:chromosome condensation"/>
    <property type="evidence" value="ECO:0007669"/>
    <property type="project" value="TreeGrafter"/>
</dbReference>
<dbReference type="Gene3D" id="1.10.10.10">
    <property type="entry name" value="Winged helix-like DNA-binding domain superfamily/Winged helix DNA-binding domain"/>
    <property type="match status" value="1"/>
</dbReference>
<feature type="compositionally biased region" description="Basic residues" evidence="8">
    <location>
        <begin position="119"/>
        <end position="131"/>
    </location>
</feature>
<dbReference type="GO" id="GO:0031492">
    <property type="term" value="F:nucleosomal DNA binding"/>
    <property type="evidence" value="ECO:0007669"/>
    <property type="project" value="TreeGrafter"/>
</dbReference>
<evidence type="ECO:0000256" key="2">
    <source>
        <dbReference type="ARBA" id="ARBA00004123"/>
    </source>
</evidence>
<dbReference type="PROSITE" id="PS51504">
    <property type="entry name" value="H15"/>
    <property type="match status" value="1"/>
</dbReference>
<keyword evidence="10" id="KW-1185">Reference proteome</keyword>
<dbReference type="SUPFAM" id="SSF46785">
    <property type="entry name" value="Winged helix' DNA-binding domain"/>
    <property type="match status" value="1"/>
</dbReference>
<comment type="similarity">
    <text evidence="7">Belongs to the histone H1/H5 family.</text>
</comment>
<evidence type="ECO:0000256" key="1">
    <source>
        <dbReference type="ARBA" id="ARBA00002809"/>
    </source>
</evidence>
<dbReference type="PANTHER" id="PTHR11467">
    <property type="entry name" value="HISTONE H1"/>
    <property type="match status" value="1"/>
</dbReference>
<proteinExistence type="inferred from homology"/>
<evidence type="ECO:0000259" key="9">
    <source>
        <dbReference type="PROSITE" id="PS51504"/>
    </source>
</evidence>
<evidence type="ECO:0000313" key="10">
    <source>
        <dbReference type="Proteomes" id="UP000695007"/>
    </source>
</evidence>
<reference evidence="11" key="1">
    <citation type="submission" date="2025-08" db="UniProtKB">
        <authorList>
            <consortium name="RefSeq"/>
        </authorList>
    </citation>
    <scope>IDENTIFICATION</scope>
</reference>
<keyword evidence="5 7" id="KW-0238">DNA-binding</keyword>
<feature type="compositionally biased region" description="Basic residues" evidence="8">
    <location>
        <begin position="172"/>
        <end position="210"/>
    </location>
</feature>
<dbReference type="GO" id="GO:0006334">
    <property type="term" value="P:nucleosome assembly"/>
    <property type="evidence" value="ECO:0007669"/>
    <property type="project" value="InterPro"/>
</dbReference>
<dbReference type="Pfam" id="PF00538">
    <property type="entry name" value="Linker_histone"/>
    <property type="match status" value="1"/>
</dbReference>
<dbReference type="InterPro" id="IPR005819">
    <property type="entry name" value="H1/H5"/>
</dbReference>
<dbReference type="InterPro" id="IPR036390">
    <property type="entry name" value="WH_DNA-bd_sf"/>
</dbReference>
<comment type="function">
    <text evidence="1">Histones H1 are necessary for the condensation of nucleosome chains into higher-order structures.</text>
</comment>
<accession>A0AAJ6YXL8</accession>
<comment type="subcellular location">
    <subcellularLocation>
        <location evidence="3">Chromosome</location>
    </subcellularLocation>
    <subcellularLocation>
        <location evidence="2 7">Nucleus</location>
    </subcellularLocation>
</comment>
<evidence type="ECO:0000256" key="7">
    <source>
        <dbReference type="RuleBase" id="RU003894"/>
    </source>
</evidence>
<dbReference type="PRINTS" id="PR00624">
    <property type="entry name" value="HISTONEH5"/>
</dbReference>
<evidence type="ECO:0000256" key="6">
    <source>
        <dbReference type="ARBA" id="ARBA00023242"/>
    </source>
</evidence>
<dbReference type="GO" id="GO:0003690">
    <property type="term" value="F:double-stranded DNA binding"/>
    <property type="evidence" value="ECO:0007669"/>
    <property type="project" value="TreeGrafter"/>
</dbReference>
<dbReference type="Proteomes" id="UP000695007">
    <property type="component" value="Unplaced"/>
</dbReference>
<evidence type="ECO:0000256" key="5">
    <source>
        <dbReference type="ARBA" id="ARBA00023125"/>
    </source>
</evidence>
<dbReference type="GeneID" id="105368872"/>
<dbReference type="GO" id="GO:0030527">
    <property type="term" value="F:structural constituent of chromatin"/>
    <property type="evidence" value="ECO:0007669"/>
    <property type="project" value="InterPro"/>
</dbReference>
<organism evidence="10 11">
    <name type="scientific">Ceratosolen solmsi marchali</name>
    <dbReference type="NCBI Taxonomy" id="326594"/>
    <lineage>
        <taxon>Eukaryota</taxon>
        <taxon>Metazoa</taxon>
        <taxon>Ecdysozoa</taxon>
        <taxon>Arthropoda</taxon>
        <taxon>Hexapoda</taxon>
        <taxon>Insecta</taxon>
        <taxon>Pterygota</taxon>
        <taxon>Neoptera</taxon>
        <taxon>Endopterygota</taxon>
        <taxon>Hymenoptera</taxon>
        <taxon>Apocrita</taxon>
        <taxon>Proctotrupomorpha</taxon>
        <taxon>Chalcidoidea</taxon>
        <taxon>Agaonidae</taxon>
        <taxon>Agaoninae</taxon>
        <taxon>Ceratosolen</taxon>
    </lineage>
</organism>
<dbReference type="FunFam" id="1.10.10.10:FF:000140">
    <property type="entry name" value="Histone H1.0"/>
    <property type="match status" value="1"/>
</dbReference>
<gene>
    <name evidence="11" type="primary">LOC105368872</name>
</gene>
<dbReference type="GO" id="GO:0000786">
    <property type="term" value="C:nucleosome"/>
    <property type="evidence" value="ECO:0007669"/>
    <property type="project" value="InterPro"/>
</dbReference>
<protein>
    <submittedName>
        <fullName evidence="11">Histone H1-like</fullName>
    </submittedName>
</protein>
<dbReference type="RefSeq" id="XP_011506312.1">
    <property type="nucleotide sequence ID" value="XM_011508010.1"/>
</dbReference>
<evidence type="ECO:0000313" key="11">
    <source>
        <dbReference type="RefSeq" id="XP_011506312.1"/>
    </source>
</evidence>
<dbReference type="GO" id="GO:0005634">
    <property type="term" value="C:nucleus"/>
    <property type="evidence" value="ECO:0007669"/>
    <property type="project" value="UniProtKB-SubCell"/>
</dbReference>
<dbReference type="PANTHER" id="PTHR11467:SF20">
    <property type="entry name" value="H15 DOMAIN-CONTAINING PROTEIN-RELATED"/>
    <property type="match status" value="1"/>
</dbReference>
<name>A0AAJ6YXL8_9HYME</name>
<keyword evidence="4 7" id="KW-0158">Chromosome</keyword>
<dbReference type="GO" id="GO:0045910">
    <property type="term" value="P:negative regulation of DNA recombination"/>
    <property type="evidence" value="ECO:0007669"/>
    <property type="project" value="TreeGrafter"/>
</dbReference>
<dbReference type="KEGG" id="csol:105368872"/>
<keyword evidence="6 7" id="KW-0539">Nucleus</keyword>
<feature type="domain" description="H15" evidence="9">
    <location>
        <begin position="36"/>
        <end position="110"/>
    </location>
</feature>
<dbReference type="CDD" id="cd00073">
    <property type="entry name" value="H15"/>
    <property type="match status" value="1"/>
</dbReference>
<feature type="compositionally biased region" description="Basic residues" evidence="8">
    <location>
        <begin position="145"/>
        <end position="164"/>
    </location>
</feature>
<sequence length="210" mass="21921">MVVSTSGLPSGATLATAKKIAAAKTAAAKKPRAKPSHPPTSDMVEAAIKALKERGGSSLQAIKKYIAATYKVDAEKHSPFIKKYLKSAVASKDLVQVKGKGASGSFKLSVGEGAVKANAKTKRPAAKKSVAKKPISPVKKTVAAKAKRSPVKSLKKLSSPKKAIKTLAAKSPKPKARKSPKLAKKPSKPVARKTVSKVKKSPVKKSSVKK</sequence>
<dbReference type="InterPro" id="IPR036388">
    <property type="entry name" value="WH-like_DNA-bd_sf"/>
</dbReference>
<dbReference type="SMART" id="SM00526">
    <property type="entry name" value="H15"/>
    <property type="match status" value="1"/>
</dbReference>
<feature type="region of interest" description="Disordered" evidence="8">
    <location>
        <begin position="112"/>
        <end position="210"/>
    </location>
</feature>
<dbReference type="AlphaFoldDB" id="A0AAJ6YXL8"/>
<evidence type="ECO:0000256" key="8">
    <source>
        <dbReference type="SAM" id="MobiDB-lite"/>
    </source>
</evidence>
<dbReference type="InterPro" id="IPR005818">
    <property type="entry name" value="Histone_H1/H5_H15"/>
</dbReference>
<evidence type="ECO:0000256" key="4">
    <source>
        <dbReference type="ARBA" id="ARBA00022454"/>
    </source>
</evidence>